<dbReference type="GO" id="GO:0009773">
    <property type="term" value="P:photosynthetic electron transport in photosystem I"/>
    <property type="evidence" value="ECO:0007669"/>
    <property type="project" value="InterPro"/>
</dbReference>
<reference evidence="1 2" key="1">
    <citation type="journal article" date="2021" name="Sci. Rep.">
        <title>The genome of the diatom Chaetoceros tenuissimus carries an ancient integrated fragment of an extant virus.</title>
        <authorList>
            <person name="Hongo Y."/>
            <person name="Kimura K."/>
            <person name="Takaki Y."/>
            <person name="Yoshida Y."/>
            <person name="Baba S."/>
            <person name="Kobayashi G."/>
            <person name="Nagasaki K."/>
            <person name="Hano T."/>
            <person name="Tomaru Y."/>
        </authorList>
    </citation>
    <scope>NUCLEOTIDE SEQUENCE [LARGE SCALE GENOMIC DNA]</scope>
    <source>
        <strain evidence="1 2">NIES-3715</strain>
    </source>
</reference>
<evidence type="ECO:0000313" key="1">
    <source>
        <dbReference type="EMBL" id="GFH46629.1"/>
    </source>
</evidence>
<sequence length="213" mass="24241">MMARRRTPELFEDDEDMIPIAEAYIHAKYKQVAASHGHNVANRKDVLEVLHSILPPVTSEELKKEEESIMKSLLSHEKNSADAIDEDDFVKSMIQNSYWKEAGDVVVKELMYFDSLHSYYTTGKPLLDDDNYDELHDNLTWEGSSVATMSADEIKFVSAVAAAKRGEPMMDDEEYLALKSGLKENGSWVVNREQDALEKNGLNTFMGYLHRSM</sequence>
<dbReference type="InterPro" id="IPR039987">
    <property type="entry name" value="PGRL1"/>
</dbReference>
<comment type="caution">
    <text evidence="1">The sequence shown here is derived from an EMBL/GenBank/DDBJ whole genome shotgun (WGS) entry which is preliminary data.</text>
</comment>
<dbReference type="GO" id="GO:0009535">
    <property type="term" value="C:chloroplast thylakoid membrane"/>
    <property type="evidence" value="ECO:0007669"/>
    <property type="project" value="InterPro"/>
</dbReference>
<dbReference type="Proteomes" id="UP001054902">
    <property type="component" value="Unassembled WGS sequence"/>
</dbReference>
<accession>A0AAD3CJ56</accession>
<dbReference type="GO" id="GO:0016730">
    <property type="term" value="F:oxidoreductase activity, acting on iron-sulfur proteins as donors"/>
    <property type="evidence" value="ECO:0007669"/>
    <property type="project" value="InterPro"/>
</dbReference>
<protein>
    <submittedName>
        <fullName evidence="1">Uncharacterized protein</fullName>
    </submittedName>
</protein>
<organism evidence="1 2">
    <name type="scientific">Chaetoceros tenuissimus</name>
    <dbReference type="NCBI Taxonomy" id="426638"/>
    <lineage>
        <taxon>Eukaryota</taxon>
        <taxon>Sar</taxon>
        <taxon>Stramenopiles</taxon>
        <taxon>Ochrophyta</taxon>
        <taxon>Bacillariophyta</taxon>
        <taxon>Coscinodiscophyceae</taxon>
        <taxon>Chaetocerotophycidae</taxon>
        <taxon>Chaetocerotales</taxon>
        <taxon>Chaetocerotaceae</taxon>
        <taxon>Chaetoceros</taxon>
    </lineage>
</organism>
<dbReference type="PANTHER" id="PTHR31032">
    <property type="entry name" value="PGR5-LIKE PROTEIN 1B, CHLOROPLASTIC"/>
    <property type="match status" value="1"/>
</dbReference>
<dbReference type="PANTHER" id="PTHR31032:SF1">
    <property type="entry name" value="PGR5-LIKE PROTEIN 1B, CHLOROPLASTIC"/>
    <property type="match status" value="1"/>
</dbReference>
<gene>
    <name evidence="1" type="ORF">CTEN210_03103</name>
</gene>
<dbReference type="EMBL" id="BLLK01000022">
    <property type="protein sequence ID" value="GFH46629.1"/>
    <property type="molecule type" value="Genomic_DNA"/>
</dbReference>
<keyword evidence="2" id="KW-1185">Reference proteome</keyword>
<name>A0AAD3CJ56_9STRA</name>
<evidence type="ECO:0000313" key="2">
    <source>
        <dbReference type="Proteomes" id="UP001054902"/>
    </source>
</evidence>
<proteinExistence type="predicted"/>
<dbReference type="AlphaFoldDB" id="A0AAD3CJ56"/>